<dbReference type="RefSeq" id="WP_150457127.1">
    <property type="nucleotide sequence ID" value="NZ_VYKK01000005.1"/>
</dbReference>
<evidence type="ECO:0000256" key="1">
    <source>
        <dbReference type="ARBA" id="ARBA00022679"/>
    </source>
</evidence>
<dbReference type="OrthoDB" id="9797826at2"/>
<dbReference type="PROSITE" id="PS51186">
    <property type="entry name" value="GNAT"/>
    <property type="match status" value="1"/>
</dbReference>
<protein>
    <submittedName>
        <fullName evidence="4">GNAT family N-acetyltransferase</fullName>
    </submittedName>
</protein>
<accession>A0A5J5GDM4</accession>
<evidence type="ECO:0000259" key="3">
    <source>
        <dbReference type="PROSITE" id="PS51186"/>
    </source>
</evidence>
<feature type="domain" description="N-acetyltransferase" evidence="3">
    <location>
        <begin position="10"/>
        <end position="151"/>
    </location>
</feature>
<dbReference type="PANTHER" id="PTHR43877:SF2">
    <property type="entry name" value="AMINOALKYLPHOSPHONATE N-ACETYLTRANSFERASE-RELATED"/>
    <property type="match status" value="1"/>
</dbReference>
<name>A0A5J5GDM4_9BACL</name>
<dbReference type="Proteomes" id="UP000367750">
    <property type="component" value="Unassembled WGS sequence"/>
</dbReference>
<keyword evidence="5" id="KW-1185">Reference proteome</keyword>
<evidence type="ECO:0000313" key="5">
    <source>
        <dbReference type="Proteomes" id="UP000367750"/>
    </source>
</evidence>
<keyword evidence="2" id="KW-0012">Acyltransferase</keyword>
<dbReference type="Gene3D" id="3.40.630.30">
    <property type="match status" value="1"/>
</dbReference>
<dbReference type="PANTHER" id="PTHR43877">
    <property type="entry name" value="AMINOALKYLPHOSPHONATE N-ACETYLTRANSFERASE-RELATED-RELATED"/>
    <property type="match status" value="1"/>
</dbReference>
<proteinExistence type="predicted"/>
<gene>
    <name evidence="4" type="ORF">F4V43_04860</name>
</gene>
<dbReference type="AlphaFoldDB" id="A0A5J5GDM4"/>
<dbReference type="InterPro" id="IPR000182">
    <property type="entry name" value="GNAT_dom"/>
</dbReference>
<keyword evidence="1 4" id="KW-0808">Transferase</keyword>
<dbReference type="SUPFAM" id="SSF55729">
    <property type="entry name" value="Acyl-CoA N-acyltransferases (Nat)"/>
    <property type="match status" value="1"/>
</dbReference>
<evidence type="ECO:0000256" key="2">
    <source>
        <dbReference type="ARBA" id="ARBA00023315"/>
    </source>
</evidence>
<sequence length="151" mass="16788">MNSSIQTATLQIRKCRSCDLEAVTSLVKSCGYPTTLGVMKERMEASEKDDHHGTLVALLDGRTAGMVSLTRVGSYYMQRDMAEITAIVVSEEHRGEGLGRRLMAAAEEWARARGCAQIFLRSGNRVEKAPAHAFYRHLGFEQNGYRFSKSV</sequence>
<comment type="caution">
    <text evidence="4">The sequence shown here is derived from an EMBL/GenBank/DDBJ whole genome shotgun (WGS) entry which is preliminary data.</text>
</comment>
<organism evidence="4 5">
    <name type="scientific">Paenibacillus spiritus</name>
    <dbReference type="NCBI Taxonomy" id="2496557"/>
    <lineage>
        <taxon>Bacteria</taxon>
        <taxon>Bacillati</taxon>
        <taxon>Bacillota</taxon>
        <taxon>Bacilli</taxon>
        <taxon>Bacillales</taxon>
        <taxon>Paenibacillaceae</taxon>
        <taxon>Paenibacillus</taxon>
    </lineage>
</organism>
<dbReference type="CDD" id="cd04301">
    <property type="entry name" value="NAT_SF"/>
    <property type="match status" value="1"/>
</dbReference>
<dbReference type="EMBL" id="VYKK01000005">
    <property type="protein sequence ID" value="KAA9006296.1"/>
    <property type="molecule type" value="Genomic_DNA"/>
</dbReference>
<dbReference type="InterPro" id="IPR016181">
    <property type="entry name" value="Acyl_CoA_acyltransferase"/>
</dbReference>
<dbReference type="InterPro" id="IPR050832">
    <property type="entry name" value="Bact_Acetyltransf"/>
</dbReference>
<dbReference type="Pfam" id="PF00583">
    <property type="entry name" value="Acetyltransf_1"/>
    <property type="match status" value="1"/>
</dbReference>
<reference evidence="4 5" key="1">
    <citation type="submission" date="2019-09" db="EMBL/GenBank/DDBJ databases">
        <title>Bacillus ochoae sp. nov., Paenibacillus whitsoniae sp. nov., Paenibacillus spiritus sp. nov. Isolated from the Mars Exploration Rover during spacecraft assembly.</title>
        <authorList>
            <person name="Seuylemezian A."/>
            <person name="Vaishampayan P."/>
        </authorList>
    </citation>
    <scope>NUCLEOTIDE SEQUENCE [LARGE SCALE GENOMIC DNA]</scope>
    <source>
        <strain evidence="4 5">MER_111</strain>
    </source>
</reference>
<dbReference type="GO" id="GO:0016747">
    <property type="term" value="F:acyltransferase activity, transferring groups other than amino-acyl groups"/>
    <property type="evidence" value="ECO:0007669"/>
    <property type="project" value="InterPro"/>
</dbReference>
<evidence type="ECO:0000313" key="4">
    <source>
        <dbReference type="EMBL" id="KAA9006296.1"/>
    </source>
</evidence>